<dbReference type="GO" id="GO:0033186">
    <property type="term" value="C:CAF-1 complex"/>
    <property type="evidence" value="ECO:0007669"/>
    <property type="project" value="TreeGrafter"/>
</dbReference>
<reference evidence="8 9" key="1">
    <citation type="journal article" date="2018" name="Evol. Lett.">
        <title>Horizontal gene cluster transfer increased hallucinogenic mushroom diversity.</title>
        <authorList>
            <person name="Reynolds H.T."/>
            <person name="Vijayakumar V."/>
            <person name="Gluck-Thaler E."/>
            <person name="Korotkin H.B."/>
            <person name="Matheny P.B."/>
            <person name="Slot J.C."/>
        </authorList>
    </citation>
    <scope>NUCLEOTIDE SEQUENCE [LARGE SCALE GENOMIC DNA]</scope>
    <source>
        <strain evidence="8 9">2629</strain>
    </source>
</reference>
<dbReference type="AlphaFoldDB" id="A0A409WAJ4"/>
<feature type="coiled-coil region" evidence="5">
    <location>
        <begin position="730"/>
        <end position="757"/>
    </location>
</feature>
<dbReference type="InterPro" id="IPR022043">
    <property type="entry name" value="CAF1A_DD"/>
</dbReference>
<dbReference type="EMBL" id="NHTK01005666">
    <property type="protein sequence ID" value="PPQ75499.1"/>
    <property type="molecule type" value="Genomic_DNA"/>
</dbReference>
<keyword evidence="5" id="KW-0175">Coiled coil</keyword>
<organism evidence="8 9">
    <name type="scientific">Panaeolus cyanescens</name>
    <dbReference type="NCBI Taxonomy" id="181874"/>
    <lineage>
        <taxon>Eukaryota</taxon>
        <taxon>Fungi</taxon>
        <taxon>Dikarya</taxon>
        <taxon>Basidiomycota</taxon>
        <taxon>Agaricomycotina</taxon>
        <taxon>Agaricomycetes</taxon>
        <taxon>Agaricomycetidae</taxon>
        <taxon>Agaricales</taxon>
        <taxon>Agaricineae</taxon>
        <taxon>Galeropsidaceae</taxon>
        <taxon>Panaeolus</taxon>
    </lineage>
</organism>
<evidence type="ECO:0000256" key="5">
    <source>
        <dbReference type="SAM" id="Coils"/>
    </source>
</evidence>
<feature type="region of interest" description="Disordered" evidence="6">
    <location>
        <begin position="512"/>
        <end position="588"/>
    </location>
</feature>
<feature type="compositionally biased region" description="Basic and acidic residues" evidence="6">
    <location>
        <begin position="238"/>
        <end position="291"/>
    </location>
</feature>
<dbReference type="GO" id="GO:0006281">
    <property type="term" value="P:DNA repair"/>
    <property type="evidence" value="ECO:0007669"/>
    <property type="project" value="UniProtKB-KW"/>
</dbReference>
<dbReference type="OrthoDB" id="440676at2759"/>
<feature type="compositionally biased region" description="Pro residues" evidence="6">
    <location>
        <begin position="564"/>
        <end position="575"/>
    </location>
</feature>
<keyword evidence="3" id="KW-0234">DNA repair</keyword>
<dbReference type="GO" id="GO:0006334">
    <property type="term" value="P:nucleosome assembly"/>
    <property type="evidence" value="ECO:0007669"/>
    <property type="project" value="TreeGrafter"/>
</dbReference>
<evidence type="ECO:0000259" key="7">
    <source>
        <dbReference type="Pfam" id="PF12253"/>
    </source>
</evidence>
<dbReference type="Pfam" id="PF12253">
    <property type="entry name" value="CAF1A_dimeriz"/>
    <property type="match status" value="1"/>
</dbReference>
<evidence type="ECO:0000256" key="1">
    <source>
        <dbReference type="ARBA" id="ARBA00004123"/>
    </source>
</evidence>
<keyword evidence="4" id="KW-0539">Nucleus</keyword>
<dbReference type="STRING" id="181874.A0A409WAJ4"/>
<evidence type="ECO:0000256" key="4">
    <source>
        <dbReference type="ARBA" id="ARBA00023242"/>
    </source>
</evidence>
<keyword evidence="9" id="KW-1185">Reference proteome</keyword>
<comment type="subcellular location">
    <subcellularLocation>
        <location evidence="1">Nucleus</location>
    </subcellularLocation>
</comment>
<dbReference type="PANTHER" id="PTHR15272:SF0">
    <property type="entry name" value="CHROMATIN ASSEMBLY FACTOR 1 SUBUNIT A"/>
    <property type="match status" value="1"/>
</dbReference>
<feature type="compositionally biased region" description="Low complexity" evidence="6">
    <location>
        <begin position="300"/>
        <end position="310"/>
    </location>
</feature>
<feature type="region of interest" description="Disordered" evidence="6">
    <location>
        <begin position="195"/>
        <end position="324"/>
    </location>
</feature>
<feature type="non-terminal residue" evidence="8">
    <location>
        <position position="1"/>
    </location>
</feature>
<dbReference type="PANTHER" id="PTHR15272">
    <property type="entry name" value="CHROMATIN ASSEMBLY FACTOR 1 SUBUNIT A CAF-1 SUBUNIT A"/>
    <property type="match status" value="1"/>
</dbReference>
<name>A0A409WAJ4_9AGAR</name>
<evidence type="ECO:0000256" key="3">
    <source>
        <dbReference type="ARBA" id="ARBA00023204"/>
    </source>
</evidence>
<dbReference type="InParanoid" id="A0A409WAJ4"/>
<accession>A0A409WAJ4</accession>
<feature type="compositionally biased region" description="Basic and acidic residues" evidence="6">
    <location>
        <begin position="578"/>
        <end position="587"/>
    </location>
</feature>
<feature type="domain" description="Chromatin assembly factor 1 subunit A dimerization" evidence="7">
    <location>
        <begin position="470"/>
        <end position="541"/>
    </location>
</feature>
<evidence type="ECO:0000256" key="6">
    <source>
        <dbReference type="SAM" id="MobiDB-lite"/>
    </source>
</evidence>
<evidence type="ECO:0000256" key="2">
    <source>
        <dbReference type="ARBA" id="ARBA00022763"/>
    </source>
</evidence>
<feature type="compositionally biased region" description="Acidic residues" evidence="6">
    <location>
        <begin position="512"/>
        <end position="554"/>
    </location>
</feature>
<evidence type="ECO:0000313" key="9">
    <source>
        <dbReference type="Proteomes" id="UP000284842"/>
    </source>
</evidence>
<keyword evidence="2" id="KW-0227">DNA damage</keyword>
<proteinExistence type="predicted"/>
<evidence type="ECO:0000313" key="8">
    <source>
        <dbReference type="EMBL" id="PPQ75499.1"/>
    </source>
</evidence>
<gene>
    <name evidence="8" type="ORF">CVT24_013356</name>
</gene>
<comment type="caution">
    <text evidence="8">The sequence shown here is derived from an EMBL/GenBank/DDBJ whole genome shotgun (WGS) entry which is preliminary data.</text>
</comment>
<dbReference type="Proteomes" id="UP000284842">
    <property type="component" value="Unassembled WGS sequence"/>
</dbReference>
<protein>
    <recommendedName>
        <fullName evidence="7">Chromatin assembly factor 1 subunit A dimerization domain-containing protein</fullName>
    </recommendedName>
</protein>
<dbReference type="GO" id="GO:0005634">
    <property type="term" value="C:nucleus"/>
    <property type="evidence" value="ECO:0007669"/>
    <property type="project" value="UniProtKB-SubCell"/>
</dbReference>
<sequence>PISLTDATFFKDKAERSPIFELKNGKVICKQKPISFEKQSETLQEIVKFRDMLEQRITNREPPLIIFPEEHMPVIAKLAHESDKTLTSLSKYIHQELLPTVDEDDDSGAAIATQAALPVATVENAIKAVLVRNNYGIDLPLGVKHPPAICIWRWEVQDQYKFWLPKNSQEKAEARQIERAQAKADLKAAFDALPQEERDSIIDPKAVGKLSKENKLTPSNAPDTKTEDLTPSKKQGKKKADEAGNDTPENKEKLARSKKPVDPEKAAKEKERLEKKAARAEKERKEHDAKTKSQSLMNRFFSKPSTTSKPKQSESAVAGPSKVQSDFERVFRPFAVPKDRVLSPQNWFLASKKRRRRTLVDLSKGDDVVIIDTDDEKDTVMQEPPLSEEELARMSPRARLQNILSSLPPSVNDLSQRSGPCRPPRPFKTFCPTPVRDVINQLTEAEVAGNDDEVRYFVKKLANRDIFPAKVFIFHEDARPGYYGTWTRSSKIIGPRQPLAKDTLVFDYSYDSGEEWEPEPVDAEDVADDGEDEDEMEERDSDADSWLVDDDDDVGGTVFDLDSSPPPFPDFPLPPPKRKAENSERNTGKKRKVVVPLVPFAKGPVWESRIGECQYEPFKPYNIQLFNDTPFPIDPFTFVSRCIEDHREYKAGLKSVAPPILDSTEAVFAVPALPTRLVHANDDFSTTSVGTPTPPKKGPAALKTSFPDAHLPTLLQKIHNLQASSITALVETIYQELKEHKIKKNAIEAKIREVSEKCKEKKVWIVKPALMVSATFLLLFESIADMTLQQSTTVS</sequence>